<evidence type="ECO:0000256" key="9">
    <source>
        <dbReference type="ARBA" id="ARBA00022989"/>
    </source>
</evidence>
<dbReference type="EC" id="2.7.8.5" evidence="4"/>
<evidence type="ECO:0000256" key="14">
    <source>
        <dbReference type="ARBA" id="ARBA00048586"/>
    </source>
</evidence>
<dbReference type="RefSeq" id="WP_373654204.1">
    <property type="nucleotide sequence ID" value="NZ_JBGUAW010000001.1"/>
</dbReference>
<evidence type="ECO:0000256" key="2">
    <source>
        <dbReference type="ARBA" id="ARBA00005042"/>
    </source>
</evidence>
<feature type="transmembrane region" description="Helical" evidence="15">
    <location>
        <begin position="96"/>
        <end position="119"/>
    </location>
</feature>
<evidence type="ECO:0000256" key="1">
    <source>
        <dbReference type="ARBA" id="ARBA00004141"/>
    </source>
</evidence>
<feature type="transmembrane region" description="Helical" evidence="15">
    <location>
        <begin position="68"/>
        <end position="90"/>
    </location>
</feature>
<keyword evidence="6" id="KW-0444">Lipid biosynthesis</keyword>
<evidence type="ECO:0000256" key="3">
    <source>
        <dbReference type="ARBA" id="ARBA00010441"/>
    </source>
</evidence>
<keyword evidence="9 15" id="KW-1133">Transmembrane helix</keyword>
<feature type="transmembrane region" description="Helical" evidence="15">
    <location>
        <begin position="30"/>
        <end position="47"/>
    </location>
</feature>
<dbReference type="PIRSF" id="PIRSF000847">
    <property type="entry name" value="Phos_ph_gly_syn"/>
    <property type="match status" value="1"/>
</dbReference>
<feature type="transmembrane region" description="Helical" evidence="15">
    <location>
        <begin position="150"/>
        <end position="171"/>
    </location>
</feature>
<dbReference type="Proteomes" id="UP001575181">
    <property type="component" value="Unassembled WGS sequence"/>
</dbReference>
<comment type="catalytic activity">
    <reaction evidence="14">
        <text>a CDP-1,2-diacyl-sn-glycerol + sn-glycerol 3-phosphate = a 1,2-diacyl-sn-glycero-3-phospho-(1'-sn-glycero-3'-phosphate) + CMP + H(+)</text>
        <dbReference type="Rhea" id="RHEA:12593"/>
        <dbReference type="ChEBI" id="CHEBI:15378"/>
        <dbReference type="ChEBI" id="CHEBI:57597"/>
        <dbReference type="ChEBI" id="CHEBI:58332"/>
        <dbReference type="ChEBI" id="CHEBI:60110"/>
        <dbReference type="ChEBI" id="CHEBI:60377"/>
        <dbReference type="EC" id="2.7.8.5"/>
    </reaction>
</comment>
<dbReference type="Gene3D" id="1.20.120.1760">
    <property type="match status" value="1"/>
</dbReference>
<keyword evidence="7 16" id="KW-0808">Transferase</keyword>
<reference evidence="16 17" key="1">
    <citation type="submission" date="2024-08" db="EMBL/GenBank/DDBJ databases">
        <title>Whole-genome sequencing of halo(alkali)philic microorganisms from hypersaline lakes.</title>
        <authorList>
            <person name="Sorokin D.Y."/>
            <person name="Merkel A.Y."/>
            <person name="Messina E."/>
            <person name="Yakimov M."/>
        </authorList>
    </citation>
    <scope>NUCLEOTIDE SEQUENCE [LARGE SCALE GENOMIC DNA]</scope>
    <source>
        <strain evidence="16 17">Cl-TMA</strain>
    </source>
</reference>
<evidence type="ECO:0000256" key="5">
    <source>
        <dbReference type="ARBA" id="ARBA00014944"/>
    </source>
</evidence>
<dbReference type="PANTHER" id="PTHR14269:SF60">
    <property type="entry name" value="CARDIOLIPIN SYNTHASE (CMP-FORMING)"/>
    <property type="match status" value="1"/>
</dbReference>
<evidence type="ECO:0000256" key="8">
    <source>
        <dbReference type="ARBA" id="ARBA00022692"/>
    </source>
</evidence>
<evidence type="ECO:0000256" key="15">
    <source>
        <dbReference type="SAM" id="Phobius"/>
    </source>
</evidence>
<proteinExistence type="inferred from homology"/>
<sequence>MNVANALTLLRLAAVPFLVLLLHEGRYREALVLFVLAGISDAVDGFVAKRFGQETQLGKVLDPIADKALVVTVYVALAWVALIPFWLVVAVVSRDLIIVGGALAYHYLTGALEMVPTFLSKLNTALQLALVTLVLVEAALPMGVHVWVDWLAVLVLVTTVASGLQYVVVWLRKAWAYEAGR</sequence>
<dbReference type="InterPro" id="IPR004570">
    <property type="entry name" value="Phosphatidylglycerol_P_synth"/>
</dbReference>
<evidence type="ECO:0000256" key="12">
    <source>
        <dbReference type="ARBA" id="ARBA00023209"/>
    </source>
</evidence>
<dbReference type="EMBL" id="JBGUAW010000001">
    <property type="protein sequence ID" value="MFA9459419.1"/>
    <property type="molecule type" value="Genomic_DNA"/>
</dbReference>
<dbReference type="Pfam" id="PF01066">
    <property type="entry name" value="CDP-OH_P_transf"/>
    <property type="match status" value="1"/>
</dbReference>
<evidence type="ECO:0000256" key="6">
    <source>
        <dbReference type="ARBA" id="ARBA00022516"/>
    </source>
</evidence>
<evidence type="ECO:0000256" key="4">
    <source>
        <dbReference type="ARBA" id="ARBA00013170"/>
    </source>
</evidence>
<keyword evidence="17" id="KW-1185">Reference proteome</keyword>
<keyword evidence="10" id="KW-0443">Lipid metabolism</keyword>
<evidence type="ECO:0000313" key="17">
    <source>
        <dbReference type="Proteomes" id="UP001575181"/>
    </source>
</evidence>
<comment type="similarity">
    <text evidence="3">Belongs to the CDP-alcohol phosphatidyltransferase class-I family.</text>
</comment>
<comment type="pathway">
    <text evidence="2">Phospholipid metabolism; phosphatidylglycerol biosynthesis; phosphatidylglycerol from CDP-diacylglycerol: step 1/2.</text>
</comment>
<gene>
    <name evidence="16" type="ORF">ACERLL_01095</name>
</gene>
<dbReference type="InterPro" id="IPR050324">
    <property type="entry name" value="CDP-alcohol_PTase-I"/>
</dbReference>
<evidence type="ECO:0000256" key="13">
    <source>
        <dbReference type="ARBA" id="ARBA00023264"/>
    </source>
</evidence>
<dbReference type="PANTHER" id="PTHR14269">
    <property type="entry name" value="CDP-DIACYLGLYCEROL--GLYCEROL-3-PHOSPHATE 3-PHOSPHATIDYLTRANSFERASE-RELATED"/>
    <property type="match status" value="1"/>
</dbReference>
<keyword evidence="12" id="KW-0594">Phospholipid biosynthesis</keyword>
<evidence type="ECO:0000256" key="11">
    <source>
        <dbReference type="ARBA" id="ARBA00023136"/>
    </source>
</evidence>
<keyword evidence="11 15" id="KW-0472">Membrane</keyword>
<dbReference type="InterPro" id="IPR000462">
    <property type="entry name" value="CDP-OH_P_trans"/>
</dbReference>
<comment type="subcellular location">
    <subcellularLocation>
        <location evidence="1">Membrane</location>
        <topology evidence="1">Multi-pass membrane protein</topology>
    </subcellularLocation>
</comment>
<evidence type="ECO:0000313" key="16">
    <source>
        <dbReference type="EMBL" id="MFA9459419.1"/>
    </source>
</evidence>
<evidence type="ECO:0000256" key="7">
    <source>
        <dbReference type="ARBA" id="ARBA00022679"/>
    </source>
</evidence>
<keyword evidence="13" id="KW-1208">Phospholipid metabolism</keyword>
<accession>A0ABV4TQ00</accession>
<name>A0ABV4TQ00_9GAMM</name>
<evidence type="ECO:0000256" key="10">
    <source>
        <dbReference type="ARBA" id="ARBA00023098"/>
    </source>
</evidence>
<comment type="caution">
    <text evidence="16">The sequence shown here is derived from an EMBL/GenBank/DDBJ whole genome shotgun (WGS) entry which is preliminary data.</text>
</comment>
<keyword evidence="8 15" id="KW-0812">Transmembrane</keyword>
<organism evidence="16 17">
    <name type="scientific">Thiohalorhabdus methylotrophus</name>
    <dbReference type="NCBI Taxonomy" id="3242694"/>
    <lineage>
        <taxon>Bacteria</taxon>
        <taxon>Pseudomonadati</taxon>
        <taxon>Pseudomonadota</taxon>
        <taxon>Gammaproteobacteria</taxon>
        <taxon>Thiohalorhabdales</taxon>
        <taxon>Thiohalorhabdaceae</taxon>
        <taxon>Thiohalorhabdus</taxon>
    </lineage>
</organism>
<dbReference type="InterPro" id="IPR043130">
    <property type="entry name" value="CDP-OH_PTrfase_TM_dom"/>
</dbReference>
<protein>
    <recommendedName>
        <fullName evidence="5">CDP-diacylglycerol--glycerol-3-phosphate 3-phosphatidyltransferase</fullName>
        <ecNumber evidence="4">2.7.8.5</ecNumber>
    </recommendedName>
</protein>
<dbReference type="GO" id="GO:0016740">
    <property type="term" value="F:transferase activity"/>
    <property type="evidence" value="ECO:0007669"/>
    <property type="project" value="UniProtKB-KW"/>
</dbReference>